<dbReference type="Proteomes" id="UP000003188">
    <property type="component" value="Unassembled WGS sequence"/>
</dbReference>
<evidence type="ECO:0000313" key="1">
    <source>
        <dbReference type="EMBL" id="EDT72276.1"/>
    </source>
</evidence>
<evidence type="ECO:0000313" key="2">
    <source>
        <dbReference type="Proteomes" id="UP000003188"/>
    </source>
</evidence>
<proteinExistence type="predicted"/>
<dbReference type="RefSeq" id="WP_003474255.1">
    <property type="nucleotide sequence ID" value="NZ_ABOO01000010.1"/>
</dbReference>
<dbReference type="AlphaFoldDB" id="B1V1P6"/>
<sequence>MVGISLLEELKKSQNGRRFLRGTILDSKKITIDNTKYYLVRYYGYNSL</sequence>
<protein>
    <submittedName>
        <fullName evidence="1">Uncharacterized protein</fullName>
    </submittedName>
</protein>
<organism evidence="1 2">
    <name type="scientific">Clostridium perfringens D str. JGS1721</name>
    <dbReference type="NCBI Taxonomy" id="488537"/>
    <lineage>
        <taxon>Bacteria</taxon>
        <taxon>Bacillati</taxon>
        <taxon>Bacillota</taxon>
        <taxon>Clostridia</taxon>
        <taxon>Eubacteriales</taxon>
        <taxon>Clostridiaceae</taxon>
        <taxon>Clostridium</taxon>
    </lineage>
</organism>
<gene>
    <name evidence="1" type="ORF">CJD_1946</name>
</gene>
<accession>B1V1P6</accession>
<dbReference type="EMBL" id="ABOO01000010">
    <property type="protein sequence ID" value="EDT72276.1"/>
    <property type="molecule type" value="Genomic_DNA"/>
</dbReference>
<comment type="caution">
    <text evidence="1">The sequence shown here is derived from an EMBL/GenBank/DDBJ whole genome shotgun (WGS) entry which is preliminary data.</text>
</comment>
<name>B1V1P6_CLOPF</name>
<reference evidence="1 2" key="1">
    <citation type="submission" date="2008-03" db="EMBL/GenBank/DDBJ databases">
        <authorList>
            <person name="Paulsen I."/>
            <person name="Sebastian Y."/>
        </authorList>
    </citation>
    <scope>NUCLEOTIDE SEQUENCE [LARGE SCALE GENOMIC DNA]</scope>
    <source>
        <strain evidence="2">D str. JGS1721</strain>
    </source>
</reference>